<dbReference type="EMBL" id="LGUE01000004">
    <property type="protein sequence ID" value="KON84468.1"/>
    <property type="molecule type" value="Genomic_DNA"/>
</dbReference>
<sequence length="63" mass="7393">MKANILQFKRGWDKTKNGPFNAEHNQYRILLPLMISVQPLETMKFECSLNECKTRIICFFAGK</sequence>
<dbReference type="PATRIC" id="fig|189381.12.peg.2087"/>
<accession>A0A0M0G3X3</accession>
<protein>
    <submittedName>
        <fullName evidence="1">Uncharacterized protein</fullName>
    </submittedName>
</protein>
<evidence type="ECO:0000313" key="1">
    <source>
        <dbReference type="EMBL" id="KON84468.1"/>
    </source>
</evidence>
<gene>
    <name evidence="1" type="ORF">AF331_10410</name>
</gene>
<evidence type="ECO:0000313" key="2">
    <source>
        <dbReference type="Proteomes" id="UP000037405"/>
    </source>
</evidence>
<keyword evidence="2" id="KW-1185">Reference proteome</keyword>
<dbReference type="Proteomes" id="UP000037405">
    <property type="component" value="Unassembled WGS sequence"/>
</dbReference>
<name>A0A0M0G3X3_9BACI</name>
<reference evidence="2" key="1">
    <citation type="submission" date="2015-07" db="EMBL/GenBank/DDBJ databases">
        <title>Fjat-14235 jcm11544.</title>
        <authorList>
            <person name="Liu B."/>
            <person name="Wang J."/>
            <person name="Zhu Y."/>
            <person name="Liu G."/>
            <person name="Chen Q."/>
            <person name="Chen Z."/>
            <person name="Lan J."/>
            <person name="Che J."/>
            <person name="Ge C."/>
            <person name="Shi H."/>
            <person name="Pan Z."/>
            <person name="Liu X."/>
        </authorList>
    </citation>
    <scope>NUCLEOTIDE SEQUENCE [LARGE SCALE GENOMIC DNA]</scope>
    <source>
        <strain evidence="2">JCM 11544</strain>
    </source>
</reference>
<organism evidence="1 2">
    <name type="scientific">Rossellomorea marisflavi</name>
    <dbReference type="NCBI Taxonomy" id="189381"/>
    <lineage>
        <taxon>Bacteria</taxon>
        <taxon>Bacillati</taxon>
        <taxon>Bacillota</taxon>
        <taxon>Bacilli</taxon>
        <taxon>Bacillales</taxon>
        <taxon>Bacillaceae</taxon>
        <taxon>Rossellomorea</taxon>
    </lineage>
</organism>
<comment type="caution">
    <text evidence="1">The sequence shown here is derived from an EMBL/GenBank/DDBJ whole genome shotgun (WGS) entry which is preliminary data.</text>
</comment>
<proteinExistence type="predicted"/>
<dbReference type="AlphaFoldDB" id="A0A0M0G3X3"/>